<keyword evidence="3" id="KW-1185">Reference proteome</keyword>
<evidence type="ECO:0000313" key="2">
    <source>
        <dbReference type="EMBL" id="KAG9350222.1"/>
    </source>
</evidence>
<dbReference type="EMBL" id="JAFBMS010000008">
    <property type="protein sequence ID" value="KAG9350222.1"/>
    <property type="molecule type" value="Genomic_DNA"/>
</dbReference>
<evidence type="ECO:0000313" key="3">
    <source>
        <dbReference type="Proteomes" id="UP000824540"/>
    </source>
</evidence>
<proteinExistence type="predicted"/>
<name>A0A8T2PKL1_9TELE</name>
<evidence type="ECO:0000256" key="1">
    <source>
        <dbReference type="SAM" id="MobiDB-lite"/>
    </source>
</evidence>
<sequence length="257" mass="28222">MPSSCQGPHPTPARPDQARVPTASKPSCHQHTHSHSQALWSAVLAGPVSTSPSHTDFLGWVMGEASVSERKATGWCSLCGWWQLDMQMSSCHWPGREQPAKFNGMTPLDSTLCIQELCEPHSAQRVVGSDGDQPHSHSIMRPASLTLYNETSLTQTKYSTCGQLVAEVWFEEPGWLAHGPVVCEVFPVNPQLRTKADAPCKETRMGIKKALQTMGRQRRVQSLLACGEQCEHLSHCTDTVSDERSSRLGMALPLPDL</sequence>
<gene>
    <name evidence="2" type="ORF">JZ751_026575</name>
</gene>
<feature type="region of interest" description="Disordered" evidence="1">
    <location>
        <begin position="1"/>
        <end position="31"/>
    </location>
</feature>
<reference evidence="2" key="1">
    <citation type="thesis" date="2021" institute="BYU ScholarsArchive" country="Provo, UT, USA">
        <title>Applications of and Algorithms for Genome Assembly and Genomic Analyses with an Emphasis on Marine Teleosts.</title>
        <authorList>
            <person name="Pickett B.D."/>
        </authorList>
    </citation>
    <scope>NUCLEOTIDE SEQUENCE</scope>
    <source>
        <strain evidence="2">HI-2016</strain>
    </source>
</reference>
<protein>
    <submittedName>
        <fullName evidence="2">Uncharacterized protein</fullName>
    </submittedName>
</protein>
<dbReference type="Proteomes" id="UP000824540">
    <property type="component" value="Unassembled WGS sequence"/>
</dbReference>
<dbReference type="AlphaFoldDB" id="A0A8T2PKL1"/>
<organism evidence="2 3">
    <name type="scientific">Albula glossodonta</name>
    <name type="common">roundjaw bonefish</name>
    <dbReference type="NCBI Taxonomy" id="121402"/>
    <lineage>
        <taxon>Eukaryota</taxon>
        <taxon>Metazoa</taxon>
        <taxon>Chordata</taxon>
        <taxon>Craniata</taxon>
        <taxon>Vertebrata</taxon>
        <taxon>Euteleostomi</taxon>
        <taxon>Actinopterygii</taxon>
        <taxon>Neopterygii</taxon>
        <taxon>Teleostei</taxon>
        <taxon>Albuliformes</taxon>
        <taxon>Albulidae</taxon>
        <taxon>Albula</taxon>
    </lineage>
</organism>
<accession>A0A8T2PKL1</accession>
<comment type="caution">
    <text evidence="2">The sequence shown here is derived from an EMBL/GenBank/DDBJ whole genome shotgun (WGS) entry which is preliminary data.</text>
</comment>